<proteinExistence type="predicted"/>
<dbReference type="Proteomes" id="UP000070412">
    <property type="component" value="Unassembled WGS sequence"/>
</dbReference>
<dbReference type="EMBL" id="WVUK01000058">
    <property type="protein sequence ID" value="KAF7491683.1"/>
    <property type="molecule type" value="Genomic_DNA"/>
</dbReference>
<gene>
    <name evidence="3" type="ORF">SSS_46</name>
</gene>
<reference evidence="3" key="2">
    <citation type="submission" date="2020-01" db="EMBL/GenBank/DDBJ databases">
        <authorList>
            <person name="Korhonen P.K.K."/>
            <person name="Guangxu M.G."/>
            <person name="Wang T.W."/>
            <person name="Stroehlein A.J.S."/>
            <person name="Young N.D."/>
            <person name="Ang C.-S.A."/>
            <person name="Fernando D.W.F."/>
            <person name="Lu H.L."/>
            <person name="Taylor S.T."/>
            <person name="Ehtesham M.E.M."/>
            <person name="Najaraj S.H.N."/>
            <person name="Harsha G.H.G."/>
            <person name="Madugundu A.M."/>
            <person name="Renuse S.R."/>
            <person name="Holt D.H."/>
            <person name="Pandey A.P."/>
            <person name="Papenfuss A.P."/>
            <person name="Gasser R.B.G."/>
            <person name="Fischer K.F."/>
        </authorList>
    </citation>
    <scope>NUCLEOTIDE SEQUENCE</scope>
    <source>
        <strain evidence="3">SSS_KF_BRIS2020</strain>
    </source>
</reference>
<dbReference type="EnsemblMetazoa" id="SSS_46s_mrna">
    <property type="protein sequence ID" value="KAF7491683.1"/>
    <property type="gene ID" value="SSS_46"/>
</dbReference>
<evidence type="ECO:0000256" key="1">
    <source>
        <dbReference type="SAM" id="MobiDB-lite"/>
    </source>
</evidence>
<evidence type="ECO:0000256" key="2">
    <source>
        <dbReference type="SAM" id="SignalP"/>
    </source>
</evidence>
<organism evidence="3">
    <name type="scientific">Sarcoptes scabiei</name>
    <name type="common">Itch mite</name>
    <name type="synonym">Acarus scabiei</name>
    <dbReference type="NCBI Taxonomy" id="52283"/>
    <lineage>
        <taxon>Eukaryota</taxon>
        <taxon>Metazoa</taxon>
        <taxon>Ecdysozoa</taxon>
        <taxon>Arthropoda</taxon>
        <taxon>Chelicerata</taxon>
        <taxon>Arachnida</taxon>
        <taxon>Acari</taxon>
        <taxon>Acariformes</taxon>
        <taxon>Sarcoptiformes</taxon>
        <taxon>Astigmata</taxon>
        <taxon>Psoroptidia</taxon>
        <taxon>Sarcoptoidea</taxon>
        <taxon>Sarcoptidae</taxon>
        <taxon>Sarcoptinae</taxon>
        <taxon>Sarcoptes</taxon>
    </lineage>
</organism>
<feature type="signal peptide" evidence="2">
    <location>
        <begin position="1"/>
        <end position="19"/>
    </location>
</feature>
<feature type="compositionally biased region" description="Polar residues" evidence="1">
    <location>
        <begin position="124"/>
        <end position="139"/>
    </location>
</feature>
<evidence type="ECO:0000313" key="5">
    <source>
        <dbReference type="Proteomes" id="UP000070412"/>
    </source>
</evidence>
<evidence type="ECO:0000313" key="3">
    <source>
        <dbReference type="EMBL" id="KAF7491683.1"/>
    </source>
</evidence>
<feature type="compositionally biased region" description="Low complexity" evidence="1">
    <location>
        <begin position="228"/>
        <end position="243"/>
    </location>
</feature>
<accession>A0A834VFD3</accession>
<protein>
    <submittedName>
        <fullName evidence="3 4">Uncharacterized protein</fullName>
    </submittedName>
</protein>
<feature type="region of interest" description="Disordered" evidence="1">
    <location>
        <begin position="59"/>
        <end position="257"/>
    </location>
</feature>
<keyword evidence="2" id="KW-0732">Signal</keyword>
<evidence type="ECO:0000313" key="4">
    <source>
        <dbReference type="EnsemblMetazoa" id="KAF7491683.1"/>
    </source>
</evidence>
<feature type="chain" id="PRO_5038259553" evidence="2">
    <location>
        <begin position="20"/>
        <end position="257"/>
    </location>
</feature>
<reference evidence="4" key="3">
    <citation type="submission" date="2022-06" db="UniProtKB">
        <authorList>
            <consortium name="EnsemblMetazoa"/>
        </authorList>
    </citation>
    <scope>IDENTIFICATION</scope>
</reference>
<name>A0A834VFD3_SARSC</name>
<dbReference type="AlphaFoldDB" id="A0A834VFD3"/>
<reference evidence="5" key="1">
    <citation type="journal article" date="2020" name="PLoS Negl. Trop. Dis.">
        <title>High-quality nuclear genome for Sarcoptes scabiei-A critical resource for a neglected parasite.</title>
        <authorList>
            <person name="Korhonen P.K."/>
            <person name="Gasser R.B."/>
            <person name="Ma G."/>
            <person name="Wang T."/>
            <person name="Stroehlein A.J."/>
            <person name="Young N.D."/>
            <person name="Ang C.S."/>
            <person name="Fernando D.D."/>
            <person name="Lu H.C."/>
            <person name="Taylor S."/>
            <person name="Reynolds S.L."/>
            <person name="Mofiz E."/>
            <person name="Najaraj S.H."/>
            <person name="Gowda H."/>
            <person name="Madugundu A."/>
            <person name="Renuse S."/>
            <person name="Holt D."/>
            <person name="Pandey A."/>
            <person name="Papenfuss A.T."/>
            <person name="Fischer K."/>
        </authorList>
    </citation>
    <scope>NUCLEOTIDE SEQUENCE [LARGE SCALE GENOMIC DNA]</scope>
</reference>
<sequence length="257" mass="27376">MNSFSIIVLLIIGFGAIVGFSHPYGTKSHTQQYSAPQPKLLSAKLDPLEAPKPAFIQVPISEQDVYPGPSLPETSYQAPPKPDLQSYGNPAPAPGQTSLTSAENKEQAPLAAAPAPLPGKPLLQEQSYQAPPLPEQQSYEAPAPLPKQSYKAPALPEQKPFVAPAPLPKQSYQAPALPEQRPYAAPAPLPKQSYQAPALPEQRPYAAPAPLPKQSYQSPSLTKKELVAPAPSLPKLSPASLQPAPKPYQAPIQAAKY</sequence>
<keyword evidence="5" id="KW-1185">Reference proteome</keyword>